<evidence type="ECO:0000313" key="1">
    <source>
        <dbReference type="EMBL" id="MBB4665925.1"/>
    </source>
</evidence>
<comment type="caution">
    <text evidence="1">The sequence shown here is derived from an EMBL/GenBank/DDBJ whole genome shotgun (WGS) entry which is preliminary data.</text>
</comment>
<evidence type="ECO:0000313" key="2">
    <source>
        <dbReference type="Proteomes" id="UP000573729"/>
    </source>
</evidence>
<name>A0A7W7BNJ6_9MICO</name>
<sequence>MRRLALAVLAIITTGISIVRPKDVTLAHAGRQGAHSRPEGLPIVLPVLQDSDT</sequence>
<proteinExistence type="predicted"/>
<dbReference type="Proteomes" id="UP000573729">
    <property type="component" value="Unassembled WGS sequence"/>
</dbReference>
<organism evidence="1 2">
    <name type="scientific">Microbacterium marinum</name>
    <dbReference type="NCBI Taxonomy" id="421115"/>
    <lineage>
        <taxon>Bacteria</taxon>
        <taxon>Bacillati</taxon>
        <taxon>Actinomycetota</taxon>
        <taxon>Actinomycetes</taxon>
        <taxon>Micrococcales</taxon>
        <taxon>Microbacteriaceae</taxon>
        <taxon>Microbacterium</taxon>
    </lineage>
</organism>
<protein>
    <submittedName>
        <fullName evidence="1">Uncharacterized protein</fullName>
    </submittedName>
</protein>
<keyword evidence="2" id="KW-1185">Reference proteome</keyword>
<dbReference type="EMBL" id="JACHMD010000001">
    <property type="protein sequence ID" value="MBB4665925.1"/>
    <property type="molecule type" value="Genomic_DNA"/>
</dbReference>
<dbReference type="AlphaFoldDB" id="A0A7W7BNJ6"/>
<gene>
    <name evidence="1" type="ORF">BKA24_000634</name>
</gene>
<accession>A0A7W7BNJ6</accession>
<reference evidence="1 2" key="1">
    <citation type="submission" date="2020-08" db="EMBL/GenBank/DDBJ databases">
        <title>Sequencing the genomes of 1000 actinobacteria strains.</title>
        <authorList>
            <person name="Klenk H.-P."/>
        </authorList>
    </citation>
    <scope>NUCLEOTIDE SEQUENCE [LARGE SCALE GENOMIC DNA]</scope>
    <source>
        <strain evidence="1 2">DSM 24947</strain>
    </source>
</reference>